<accession>A0A4R9B7N5</accession>
<evidence type="ECO:0000313" key="2">
    <source>
        <dbReference type="EMBL" id="TFD77714.1"/>
    </source>
</evidence>
<evidence type="ECO:0000259" key="1">
    <source>
        <dbReference type="Pfam" id="PF08818"/>
    </source>
</evidence>
<evidence type="ECO:0000313" key="3">
    <source>
        <dbReference type="Proteomes" id="UP000298313"/>
    </source>
</evidence>
<dbReference type="Proteomes" id="UP000298313">
    <property type="component" value="Unassembled WGS sequence"/>
</dbReference>
<keyword evidence="3" id="KW-1185">Reference proteome</keyword>
<protein>
    <submittedName>
        <fullName evidence="2">DUF1801 domain-containing protein</fullName>
    </submittedName>
</protein>
<organism evidence="2 3">
    <name type="scientific">Cryobacterium fucosi</name>
    <dbReference type="NCBI Taxonomy" id="1259157"/>
    <lineage>
        <taxon>Bacteria</taxon>
        <taxon>Bacillati</taxon>
        <taxon>Actinomycetota</taxon>
        <taxon>Actinomycetes</taxon>
        <taxon>Micrococcales</taxon>
        <taxon>Microbacteriaceae</taxon>
        <taxon>Cryobacterium</taxon>
    </lineage>
</organism>
<proteinExistence type="predicted"/>
<dbReference type="AlphaFoldDB" id="A0A4R9B7N5"/>
<dbReference type="OrthoDB" id="192368at2"/>
<dbReference type="InterPro" id="IPR014922">
    <property type="entry name" value="YdhG-like"/>
</dbReference>
<comment type="caution">
    <text evidence="2">The sequence shown here is derived from an EMBL/GenBank/DDBJ whole genome shotgun (WGS) entry which is preliminary data.</text>
</comment>
<sequence length="118" mass="12889">MPSPTTVDEYLASLPENLAAIGRTLQAQFDEALPRADGQMWHGHPVWLTAKTPVAGFKAYPAYVTLLLWRGQDITDPSGRLEAAGSGRMSSVKLRGSTDLDLPLQADWLRQVRELGTA</sequence>
<feature type="domain" description="YdhG-like" evidence="1">
    <location>
        <begin position="21"/>
        <end position="111"/>
    </location>
</feature>
<reference evidence="2 3" key="1">
    <citation type="submission" date="2019-03" db="EMBL/GenBank/DDBJ databases">
        <title>Genomics of glacier-inhabiting Cryobacterium strains.</title>
        <authorList>
            <person name="Liu Q."/>
            <person name="Xin Y.-H."/>
        </authorList>
    </citation>
    <scope>NUCLEOTIDE SEQUENCE [LARGE SCALE GENOMIC DNA]</scope>
    <source>
        <strain evidence="2 3">Hh4</strain>
    </source>
</reference>
<name>A0A4R9B7N5_9MICO</name>
<gene>
    <name evidence="2" type="ORF">E3T48_08605</name>
</gene>
<dbReference type="Gene3D" id="3.90.1150.200">
    <property type="match status" value="1"/>
</dbReference>
<dbReference type="RefSeq" id="WP_134523642.1">
    <property type="nucleotide sequence ID" value="NZ_SOHH01000064.1"/>
</dbReference>
<dbReference type="Pfam" id="PF08818">
    <property type="entry name" value="DUF1801"/>
    <property type="match status" value="1"/>
</dbReference>
<dbReference type="EMBL" id="SOHH01000064">
    <property type="protein sequence ID" value="TFD77714.1"/>
    <property type="molecule type" value="Genomic_DNA"/>
</dbReference>
<dbReference type="SUPFAM" id="SSF159888">
    <property type="entry name" value="YdhG-like"/>
    <property type="match status" value="1"/>
</dbReference>